<evidence type="ECO:0000313" key="1">
    <source>
        <dbReference type="EMBL" id="OAT52421.1"/>
    </source>
</evidence>
<dbReference type="AlphaFoldDB" id="A0A1B7JWY3"/>
<proteinExistence type="predicted"/>
<dbReference type="RefSeq" id="WP_064545543.1">
    <property type="nucleotide sequence ID" value="NZ_LXEU01000049.1"/>
</dbReference>
<keyword evidence="2" id="KW-1185">Reference proteome</keyword>
<dbReference type="EMBL" id="LXEU01000049">
    <property type="protein sequence ID" value="OAT52421.1"/>
    <property type="molecule type" value="Genomic_DNA"/>
</dbReference>
<gene>
    <name evidence="1" type="ORF">M989_02386</name>
</gene>
<protein>
    <recommendedName>
        <fullName evidence="3">PA14 domain-containing protein</fullName>
    </recommendedName>
</protein>
<name>A0A1B7JWY3_9ENTR</name>
<dbReference type="PATRIC" id="fig|1354264.4.peg.2483"/>
<evidence type="ECO:0008006" key="3">
    <source>
        <dbReference type="Google" id="ProtNLM"/>
    </source>
</evidence>
<comment type="caution">
    <text evidence="1">The sequence shown here is derived from an EMBL/GenBank/DDBJ whole genome shotgun (WGS) entry which is preliminary data.</text>
</comment>
<organism evidence="1 2">
    <name type="scientific">Kluyvera georgiana ATCC 51603</name>
    <dbReference type="NCBI Taxonomy" id="1354264"/>
    <lineage>
        <taxon>Bacteria</taxon>
        <taxon>Pseudomonadati</taxon>
        <taxon>Pseudomonadota</taxon>
        <taxon>Gammaproteobacteria</taxon>
        <taxon>Enterobacterales</taxon>
        <taxon>Enterobacteriaceae</taxon>
        <taxon>Kluyvera</taxon>
    </lineage>
</organism>
<dbReference type="Proteomes" id="UP000078386">
    <property type="component" value="Unassembled WGS sequence"/>
</dbReference>
<accession>A0A1B7JWY3</accession>
<evidence type="ECO:0000313" key="2">
    <source>
        <dbReference type="Proteomes" id="UP000078386"/>
    </source>
</evidence>
<sequence length="827" mass="93050">MAIEYSNFNLTAGNAVRYWQLSDITSLRYDTVDSPMAGEMDPFFFLSKHKNFIPHTYPCRDDFRQHFAEKKPQPFASASYTRWWFPFASDRVDLSGFWFRPTRVGAWARTQLDCPQAGEYRFRLATCGGALLKLNGEEVLWMADYQRNLENQREFTLSLKAGKNELELWFDDLAERDIRFFFQLDYLAGEPLQVALETPLVDAQVKEMEQLLDGVSFEHPVYNRGTIRLVFPQPASTDYDLHVNVLGDFISLDEPVALNSRLPAGESLVAIAESEDIPADFRNFHITLQREGFRMSRTLGVEICHADRQTAIPQTQEARIAEALNVVAQEGEYSSVKALARLACGLNDAQTQQMLDGVLPSVLDCHDCADFTLVPLLWCRTVWGDKIDPAVRGRIDDAILRFRYWMDEPGNDVQWYFSENHALLFHTAALLAGNLFPDAIFTRSGRSGREQAAAGKARVISWLDHFEQCEMAEWNSAPYFPIDLKGLTALAALSGDEQISQRAIAAIARLLAQIARSAHQGFLTASQGRSYEHTLRAGRSLELAAISRLLWGKGNYGCRFHVLPQLALLLRDGLLTLPVELAEVAAWQKESAIEWCFAQGANRIAKLYHYKNRHAAMGSIAGYRWGEWGYQETPFHLRLGNQPEAQIWINHPGETLHGGFGRPSYWGGCGTLPRVQQYRGLAVLTFNLHADQPPFTHAWLPQSQFDEVAINGQRAAVRSGDGMALLVGNQAFETVNTGPTRGCEIRLNGQQTCWLVRINDRVDSTLDTLSARFNDLTMTQHDDGSIEVNDPLYGTVRFLADGRVSAEDRTLDPQQWTVAGSSSELPL</sequence>
<reference evidence="1 2" key="1">
    <citation type="submission" date="2016-04" db="EMBL/GenBank/DDBJ databases">
        <title>ATOL: Assembling a taxonomically balanced genome-scale reconstruction of the evolutionary history of the Enterobacteriaceae.</title>
        <authorList>
            <person name="Plunkett G.III."/>
            <person name="Neeno-Eckwall E.C."/>
            <person name="Glasner J.D."/>
            <person name="Perna N.T."/>
        </authorList>
    </citation>
    <scope>NUCLEOTIDE SEQUENCE [LARGE SCALE GENOMIC DNA]</scope>
    <source>
        <strain evidence="1 2">ATCC 51603</strain>
    </source>
</reference>